<proteinExistence type="predicted"/>
<sequence length="241" mass="26246">MNSRTKVIHIEGLVGAMEMSIDLPDELKSDPAFMVRGLALVAHPHPLMGGTMDNKVAQTMARAFNQLGYVSVRPNFRGVGGTAGVHDDGVGELEDLLHVTDWMRTPSSWSQFDVTANQAWVASSNILPLVVSGFSFGSFVGSHLVQRLADLGRPAERLVMVGSAAGKWTLAAVPADTILIHGELDETIPLIDVLDWARPQELTVQVVPGADHFFHRRLHCIRNIITGAWLGMPDHRTSSEN</sequence>
<dbReference type="SUPFAM" id="SSF53474">
    <property type="entry name" value="alpha/beta-Hydrolases"/>
    <property type="match status" value="1"/>
</dbReference>
<gene>
    <name evidence="1" type="ORF">B6A14_01285</name>
</gene>
<dbReference type="GO" id="GO:0016787">
    <property type="term" value="F:hydrolase activity"/>
    <property type="evidence" value="ECO:0007669"/>
    <property type="project" value="UniProtKB-KW"/>
</dbReference>
<protein>
    <submittedName>
        <fullName evidence="1">Alpha/beta hydrolase</fullName>
    </submittedName>
</protein>
<dbReference type="RefSeq" id="WP_087908667.1">
    <property type="nucleotide sequence ID" value="NZ_NAIA01000001.1"/>
</dbReference>
<organism evidence="1 2">
    <name type="scientific">Polynucleobacter hirudinilacicola</name>
    <dbReference type="NCBI Taxonomy" id="1743166"/>
    <lineage>
        <taxon>Bacteria</taxon>
        <taxon>Pseudomonadati</taxon>
        <taxon>Pseudomonadota</taxon>
        <taxon>Betaproteobacteria</taxon>
        <taxon>Burkholderiales</taxon>
        <taxon>Burkholderiaceae</taxon>
        <taxon>Polynucleobacter</taxon>
    </lineage>
</organism>
<evidence type="ECO:0000313" key="2">
    <source>
        <dbReference type="Proteomes" id="UP000196880"/>
    </source>
</evidence>
<evidence type="ECO:0000313" key="1">
    <source>
        <dbReference type="EMBL" id="OWF66644.1"/>
    </source>
</evidence>
<name>A0A210S096_9BURK</name>
<dbReference type="AlphaFoldDB" id="A0A210S096"/>
<dbReference type="PANTHER" id="PTHR42103">
    <property type="entry name" value="ALPHA/BETA-HYDROLASES SUPERFAMILY PROTEIN"/>
    <property type="match status" value="1"/>
</dbReference>
<dbReference type="InterPro" id="IPR029058">
    <property type="entry name" value="AB_hydrolase_fold"/>
</dbReference>
<dbReference type="Proteomes" id="UP000196880">
    <property type="component" value="Unassembled WGS sequence"/>
</dbReference>
<dbReference type="EMBL" id="NAIA01000001">
    <property type="protein sequence ID" value="OWF66644.1"/>
    <property type="molecule type" value="Genomic_DNA"/>
</dbReference>
<accession>A0A210S096</accession>
<dbReference type="Gene3D" id="3.40.50.1820">
    <property type="entry name" value="alpha/beta hydrolase"/>
    <property type="match status" value="1"/>
</dbReference>
<keyword evidence="2" id="KW-1185">Reference proteome</keyword>
<keyword evidence="1" id="KW-0378">Hydrolase</keyword>
<reference evidence="1 2" key="1">
    <citation type="submission" date="2017-03" db="EMBL/GenBank/DDBJ databases">
        <title>New species Polynucleobacter sp. MWH-EgelM1-30-B4.</title>
        <authorList>
            <person name="Hahn M.W."/>
        </authorList>
    </citation>
    <scope>NUCLEOTIDE SEQUENCE [LARGE SCALE GENOMIC DNA]</scope>
    <source>
        <strain evidence="1 2">MWH-EgelM1-30-B4</strain>
    </source>
</reference>
<comment type="caution">
    <text evidence="1">The sequence shown here is derived from an EMBL/GenBank/DDBJ whole genome shotgun (WGS) entry which is preliminary data.</text>
</comment>
<dbReference type="PANTHER" id="PTHR42103:SF2">
    <property type="entry name" value="AB HYDROLASE-1 DOMAIN-CONTAINING PROTEIN"/>
    <property type="match status" value="1"/>
</dbReference>
<dbReference type="OrthoDB" id="9800435at2"/>